<dbReference type="Proteomes" id="UP000044806">
    <property type="component" value="Unassembled WGS sequence"/>
</dbReference>
<organism evidence="1 2">
    <name type="scientific">Vibrio cholerae</name>
    <dbReference type="NCBI Taxonomy" id="666"/>
    <lineage>
        <taxon>Bacteria</taxon>
        <taxon>Pseudomonadati</taxon>
        <taxon>Pseudomonadota</taxon>
        <taxon>Gammaproteobacteria</taxon>
        <taxon>Vibrionales</taxon>
        <taxon>Vibrionaceae</taxon>
        <taxon>Vibrio</taxon>
    </lineage>
</organism>
<gene>
    <name evidence="1" type="ORF">ERS013165_01834</name>
</gene>
<name>A0A655QD68_VIBCL</name>
<dbReference type="AlphaFoldDB" id="A0A655QD68"/>
<evidence type="ECO:0000313" key="1">
    <source>
        <dbReference type="EMBL" id="CSA54230.1"/>
    </source>
</evidence>
<dbReference type="AntiFam" id="ANF00251">
    <property type="entry name" value="Shadow ORF (opposite moaA)"/>
</dbReference>
<sequence length="80" mass="9238">MMASKQRVHFSGLHQLNKTQLDGASFNPRHKLGQFKVVKIFHQYHVDFDLLESNFKGAINAGHHLLKAVFTGDLRKHTWI</sequence>
<dbReference type="EMBL" id="CWOW01000008">
    <property type="protein sequence ID" value="CSA54230.1"/>
    <property type="molecule type" value="Genomic_DNA"/>
</dbReference>
<reference evidence="1 2" key="1">
    <citation type="submission" date="2015-07" db="EMBL/GenBank/DDBJ databases">
        <authorList>
            <consortium name="Pathogen Informatics"/>
        </authorList>
    </citation>
    <scope>NUCLEOTIDE SEQUENCE [LARGE SCALE GENOMIC DNA]</scope>
    <source>
        <strain evidence="1 2">A51</strain>
    </source>
</reference>
<accession>A0A655QD68</accession>
<protein>
    <submittedName>
        <fullName evidence="1">Uncharacterized protein</fullName>
    </submittedName>
</protein>
<proteinExistence type="predicted"/>
<evidence type="ECO:0000313" key="2">
    <source>
        <dbReference type="Proteomes" id="UP000044806"/>
    </source>
</evidence>